<sequence length="73" mass="8306">MIGHMPFKVSSYIYDNTDYLQLTCLAKGESGNIICVLQTEPSSNYSLGRELKRMMDDGKDYVFVNFTPECVVK</sequence>
<dbReference type="Proteomes" id="UP001234495">
    <property type="component" value="Unassembled WGS sequence"/>
</dbReference>
<evidence type="ECO:0008006" key="3">
    <source>
        <dbReference type="Google" id="ProtNLM"/>
    </source>
</evidence>
<protein>
    <recommendedName>
        <fullName evidence="3">KTSC domain-containing protein</fullName>
    </recommendedName>
</protein>
<gene>
    <name evidence="1" type="ORF">J2S19_004753</name>
</gene>
<accession>A0ABT9ZNP1</accession>
<name>A0ABT9ZNP1_9BACI</name>
<evidence type="ECO:0000313" key="1">
    <source>
        <dbReference type="EMBL" id="MDQ0233406.1"/>
    </source>
</evidence>
<proteinExistence type="predicted"/>
<reference evidence="1 2" key="1">
    <citation type="submission" date="2023-07" db="EMBL/GenBank/DDBJ databases">
        <title>Genomic Encyclopedia of Type Strains, Phase IV (KMG-IV): sequencing the most valuable type-strain genomes for metagenomic binning, comparative biology and taxonomic classification.</title>
        <authorList>
            <person name="Goeker M."/>
        </authorList>
    </citation>
    <scope>NUCLEOTIDE SEQUENCE [LARGE SCALE GENOMIC DNA]</scope>
    <source>
        <strain evidence="1 2">DSM 29005</strain>
    </source>
</reference>
<keyword evidence="2" id="KW-1185">Reference proteome</keyword>
<organism evidence="1 2">
    <name type="scientific">Metabacillus malikii</name>
    <dbReference type="NCBI Taxonomy" id="1504265"/>
    <lineage>
        <taxon>Bacteria</taxon>
        <taxon>Bacillati</taxon>
        <taxon>Bacillota</taxon>
        <taxon>Bacilli</taxon>
        <taxon>Bacillales</taxon>
        <taxon>Bacillaceae</taxon>
        <taxon>Metabacillus</taxon>
    </lineage>
</organism>
<evidence type="ECO:0000313" key="2">
    <source>
        <dbReference type="Proteomes" id="UP001234495"/>
    </source>
</evidence>
<dbReference type="EMBL" id="JAUSUD010000039">
    <property type="protein sequence ID" value="MDQ0233406.1"/>
    <property type="molecule type" value="Genomic_DNA"/>
</dbReference>
<comment type="caution">
    <text evidence="1">The sequence shown here is derived from an EMBL/GenBank/DDBJ whole genome shotgun (WGS) entry which is preliminary data.</text>
</comment>